<dbReference type="InterPro" id="IPR027417">
    <property type="entry name" value="P-loop_NTPase"/>
</dbReference>
<feature type="coiled-coil region" evidence="5">
    <location>
        <begin position="877"/>
        <end position="904"/>
    </location>
</feature>
<dbReference type="GO" id="GO:0005524">
    <property type="term" value="F:ATP binding"/>
    <property type="evidence" value="ECO:0007669"/>
    <property type="project" value="UniProtKB-KW"/>
</dbReference>
<keyword evidence="1" id="KW-0547">Nucleotide-binding</keyword>
<dbReference type="GO" id="GO:0016787">
    <property type="term" value="F:hydrolase activity"/>
    <property type="evidence" value="ECO:0007669"/>
    <property type="project" value="UniProtKB-KW"/>
</dbReference>
<proteinExistence type="predicted"/>
<dbReference type="InterPro" id="IPR041679">
    <property type="entry name" value="DNA2/NAM7-like_C"/>
</dbReference>
<dbReference type="eggNOG" id="COG1112">
    <property type="taxonomic scope" value="Bacteria"/>
</dbReference>
<feature type="domain" description="DNA2/NAM7 helicase-like C-terminal" evidence="6">
    <location>
        <begin position="1094"/>
        <end position="1278"/>
    </location>
</feature>
<gene>
    <name evidence="7" type="ORF">BBOMB_0072</name>
</gene>
<dbReference type="Gene3D" id="3.40.50.300">
    <property type="entry name" value="P-loop containing nucleotide triphosphate hydrolases"/>
    <property type="match status" value="3"/>
</dbReference>
<evidence type="ECO:0000256" key="1">
    <source>
        <dbReference type="ARBA" id="ARBA00022741"/>
    </source>
</evidence>
<dbReference type="PANTHER" id="PTHR43788">
    <property type="entry name" value="DNA2/NAM7 HELICASE FAMILY MEMBER"/>
    <property type="match status" value="1"/>
</dbReference>
<keyword evidence="3 7" id="KW-0347">Helicase</keyword>
<keyword evidence="8" id="KW-1185">Reference proteome</keyword>
<feature type="coiled-coil region" evidence="5">
    <location>
        <begin position="754"/>
        <end position="788"/>
    </location>
</feature>
<evidence type="ECO:0000256" key="2">
    <source>
        <dbReference type="ARBA" id="ARBA00022801"/>
    </source>
</evidence>
<reference evidence="7 8" key="1">
    <citation type="journal article" date="2014" name="Appl. Environ. Microbiol.">
        <title>Genomic encyclopedia of type strains of the genus Bifidobacterium.</title>
        <authorList>
            <person name="Milani C."/>
            <person name="Lugli G.A."/>
            <person name="Duranti S."/>
            <person name="Turroni F."/>
            <person name="Bottacini F."/>
            <person name="Mangifesta M."/>
            <person name="Sanchez B."/>
            <person name="Viappiani A."/>
            <person name="Mancabelli L."/>
            <person name="Taminiau B."/>
            <person name="Delcenserie V."/>
            <person name="Barrangou R."/>
            <person name="Margolles A."/>
            <person name="van Sinderen D."/>
            <person name="Ventura M."/>
        </authorList>
    </citation>
    <scope>NUCLEOTIDE SEQUENCE [LARGE SCALE GENOMIC DNA]</scope>
    <source>
        <strain evidence="7 8">DSM 19703</strain>
    </source>
</reference>
<name>A0A080N3R1_9BIFI</name>
<protein>
    <submittedName>
        <fullName evidence="7">DNA helicase related protein</fullName>
    </submittedName>
</protein>
<evidence type="ECO:0000259" key="6">
    <source>
        <dbReference type="Pfam" id="PF13087"/>
    </source>
</evidence>
<evidence type="ECO:0000313" key="7">
    <source>
        <dbReference type="EMBL" id="KFF30765.1"/>
    </source>
</evidence>
<dbReference type="Proteomes" id="UP000028730">
    <property type="component" value="Unassembled WGS sequence"/>
</dbReference>
<keyword evidence="5" id="KW-0175">Coiled coil</keyword>
<dbReference type="CDD" id="cd18808">
    <property type="entry name" value="SF1_C_Upf1"/>
    <property type="match status" value="1"/>
</dbReference>
<comment type="caution">
    <text evidence="7">The sequence shown here is derived from an EMBL/GenBank/DDBJ whole genome shotgun (WGS) entry which is preliminary data.</text>
</comment>
<dbReference type="InterPro" id="IPR050534">
    <property type="entry name" value="Coronavir_polyprotein_1ab"/>
</dbReference>
<evidence type="ECO:0000256" key="5">
    <source>
        <dbReference type="SAM" id="Coils"/>
    </source>
</evidence>
<accession>A0A080N3R1</accession>
<dbReference type="GO" id="GO:0003678">
    <property type="term" value="F:DNA helicase activity"/>
    <property type="evidence" value="ECO:0007669"/>
    <property type="project" value="UniProtKB-ARBA"/>
</dbReference>
<organism evidence="7 8">
    <name type="scientific">Bifidobacterium bombi DSM 19703</name>
    <dbReference type="NCBI Taxonomy" id="1341695"/>
    <lineage>
        <taxon>Bacteria</taxon>
        <taxon>Bacillati</taxon>
        <taxon>Actinomycetota</taxon>
        <taxon>Actinomycetes</taxon>
        <taxon>Bifidobacteriales</taxon>
        <taxon>Bifidobacteriaceae</taxon>
        <taxon>Bifidobacterium</taxon>
    </lineage>
</organism>
<dbReference type="EMBL" id="ATLK01000001">
    <property type="protein sequence ID" value="KFF30765.1"/>
    <property type="molecule type" value="Genomic_DNA"/>
</dbReference>
<dbReference type="RefSeq" id="WP_044087702.1">
    <property type="nucleotide sequence ID" value="NZ_ATLK01000001.1"/>
</dbReference>
<evidence type="ECO:0000313" key="8">
    <source>
        <dbReference type="Proteomes" id="UP000028730"/>
    </source>
</evidence>
<dbReference type="PANTHER" id="PTHR43788:SF8">
    <property type="entry name" value="DNA-BINDING PROTEIN SMUBP-2"/>
    <property type="match status" value="1"/>
</dbReference>
<evidence type="ECO:0000256" key="3">
    <source>
        <dbReference type="ARBA" id="ARBA00022806"/>
    </source>
</evidence>
<dbReference type="InterPro" id="IPR047187">
    <property type="entry name" value="SF1_C_Upf1"/>
</dbReference>
<sequence length="1304" mass="147481">MLVGMLKNMDSAEDQHALNVLSYWCAIELFSPRHWDQLRPLNLRQNDGDNSHEDYQSPHEEGLPWDMMQATLTIGLVQNNKSSFNQKCNEARQDHGYQIVTDMRARLLCPFSFTQATTAWINSQTGTYTDTDPSPIQEILEKKQNEWYQLTQGTETLPTGSLISDDLVTFLVNAMKDIAKTARIPGAVWALYFKTSGSNHSSKKHFEKLRFPLGSKDMDYHSTYASWLRHDFFRIRVGLSEQVIFNALLKAAGLVRRPNNAERTEQDERLQELTEKNARRPTMQRNIASLMSFTVRDDGHLGPVTSVTISQYAKAVSCLFGHKGWPSCPSGWPHIESLYDNEKNAKEAYASLTDDSKSNALSRHVDRGTLRYIIDTIAQNIGLSDDAVRRSPLYTAADGSPVIKDYVDCCSLSENDGSSGDDMIDSFYLSDLEELLALQERKIKRSDNGSDLLSIPLRQYLSRNHPYRIDVSQNLNGVNLDACTQPNRIPTGRWPSQSNQFQSVGQQLAIDQITTAVDNEGDGYLLGVNGPPGTGKTTILRDIIAQIVVARACQLVRFDEPQDIFKSSKRTNGSKSEKTLPYWTLDQRVVGYEIVVASNNNKSVENISEELPSIDAIANEWQTKIDMQFDQNGKDFAFRQSADAIARFDGSTGGNIKNGDRGCTDSARPSSQWSLLAARLGNKKNIHKFVKPFESNFIQKRLNLSHTERSTAKSKWNEARQRFQNALIHEQRIRETIEQKFMTDHYPSNLLQQEKQLRDNLKVTETQLSQARQVRNTLKRRLYTAEKEAYEAFEQAERNRRACMEAHAMYREQQHYWSYHWFAAFIHSNQQRQSEYSSAQALEHAVAAKNASRAYADQTQVTLERMKENFAAHDSKIASLKLHRQSLENSLVQCQKRIHEYNTRPKHVSTLTDDRVNWIDEEWNEARTEVFIQALALHKQLVIGSAKQFHDNLTLACRMLESNQFTTKEQLTAWQSFFLVVPVVSSSFASIHNMFSGMQKESLGWAIIDEAGQATTQSAAGLLQRARHAVAVGDPMQLKPIDTLPAQMRELLAYTHDIEIGLESGNMQEMVDYQTPYGMHAGSNAAWIGMPLVVHRRCDEPMFSITNDMAYSKRMVRVGPSHIPCRYMAGKKKDTELPRSCWYDVPGQSGESCSKQSRQKEQDELYDKLKDLIEGGISPEKILVITPFRAVANAVRTVFATVLKECGHYDTAAAEELARNHAGTVHTSQGREADVVFLVLGSQPGKEGKGSRVWVNNSPNLLNVAVSRARRRLYVIGNLSDWNRGKYSAMVADGLKPQEPPVST</sequence>
<dbReference type="Pfam" id="PF13087">
    <property type="entry name" value="AAA_12"/>
    <property type="match status" value="1"/>
</dbReference>
<keyword evidence="2" id="KW-0378">Hydrolase</keyword>
<evidence type="ECO:0000256" key="4">
    <source>
        <dbReference type="ARBA" id="ARBA00022840"/>
    </source>
</evidence>
<dbReference type="SUPFAM" id="SSF52540">
    <property type="entry name" value="P-loop containing nucleoside triphosphate hydrolases"/>
    <property type="match status" value="1"/>
</dbReference>
<keyword evidence="4" id="KW-0067">ATP-binding</keyword>